<organism evidence="2 3">
    <name type="scientific">Hevea brasiliensis</name>
    <name type="common">Para rubber tree</name>
    <name type="synonym">Siphonia brasiliensis</name>
    <dbReference type="NCBI Taxonomy" id="3981"/>
    <lineage>
        <taxon>Eukaryota</taxon>
        <taxon>Viridiplantae</taxon>
        <taxon>Streptophyta</taxon>
        <taxon>Embryophyta</taxon>
        <taxon>Tracheophyta</taxon>
        <taxon>Spermatophyta</taxon>
        <taxon>Magnoliopsida</taxon>
        <taxon>eudicotyledons</taxon>
        <taxon>Gunneridae</taxon>
        <taxon>Pentapetalae</taxon>
        <taxon>rosids</taxon>
        <taxon>fabids</taxon>
        <taxon>Malpighiales</taxon>
        <taxon>Euphorbiaceae</taxon>
        <taxon>Crotonoideae</taxon>
        <taxon>Micrandreae</taxon>
        <taxon>Hevea</taxon>
    </lineage>
</organism>
<evidence type="ECO:0000256" key="1">
    <source>
        <dbReference type="SAM" id="MobiDB-lite"/>
    </source>
</evidence>
<gene>
    <name evidence="2" type="ORF">GH714_009801</name>
</gene>
<reference evidence="2 3" key="1">
    <citation type="journal article" date="2020" name="Mol. Plant">
        <title>The Chromosome-Based Rubber Tree Genome Provides New Insights into Spurge Genome Evolution and Rubber Biosynthesis.</title>
        <authorList>
            <person name="Liu J."/>
            <person name="Shi C."/>
            <person name="Shi C.C."/>
            <person name="Li W."/>
            <person name="Zhang Q.J."/>
            <person name="Zhang Y."/>
            <person name="Li K."/>
            <person name="Lu H.F."/>
            <person name="Shi C."/>
            <person name="Zhu S.T."/>
            <person name="Xiao Z.Y."/>
            <person name="Nan H."/>
            <person name="Yue Y."/>
            <person name="Zhu X.G."/>
            <person name="Wu Y."/>
            <person name="Hong X.N."/>
            <person name="Fan G.Y."/>
            <person name="Tong Y."/>
            <person name="Zhang D."/>
            <person name="Mao C.L."/>
            <person name="Liu Y.L."/>
            <person name="Hao S.J."/>
            <person name="Liu W.Q."/>
            <person name="Lv M.Q."/>
            <person name="Zhang H.B."/>
            <person name="Liu Y."/>
            <person name="Hu-Tang G.R."/>
            <person name="Wang J.P."/>
            <person name="Wang J.H."/>
            <person name="Sun Y.H."/>
            <person name="Ni S.B."/>
            <person name="Chen W.B."/>
            <person name="Zhang X.C."/>
            <person name="Jiao Y.N."/>
            <person name="Eichler E.E."/>
            <person name="Li G.H."/>
            <person name="Liu X."/>
            <person name="Gao L.Z."/>
        </authorList>
    </citation>
    <scope>NUCLEOTIDE SEQUENCE [LARGE SCALE GENOMIC DNA]</scope>
    <source>
        <strain evidence="3">cv. GT1</strain>
        <tissue evidence="2">Leaf</tissue>
    </source>
</reference>
<feature type="region of interest" description="Disordered" evidence="1">
    <location>
        <begin position="186"/>
        <end position="217"/>
    </location>
</feature>
<protein>
    <recommendedName>
        <fullName evidence="4">DUF4378 domain-containing protein</fullName>
    </recommendedName>
</protein>
<proteinExistence type="predicted"/>
<dbReference type="PANTHER" id="PTHR33623">
    <property type="entry name" value="OS04G0572500 PROTEIN"/>
    <property type="match status" value="1"/>
</dbReference>
<evidence type="ECO:0000313" key="2">
    <source>
        <dbReference type="EMBL" id="KAF2313214.1"/>
    </source>
</evidence>
<dbReference type="EMBL" id="JAAGAX010000005">
    <property type="protein sequence ID" value="KAF2313214.1"/>
    <property type="molecule type" value="Genomic_DNA"/>
</dbReference>
<comment type="caution">
    <text evidence="2">The sequence shown here is derived from an EMBL/GenBank/DDBJ whole genome shotgun (WGS) entry which is preliminary data.</text>
</comment>
<name>A0A6A6MIX2_HEVBR</name>
<evidence type="ECO:0000313" key="3">
    <source>
        <dbReference type="Proteomes" id="UP000467840"/>
    </source>
</evidence>
<accession>A0A6A6MIX2</accession>
<keyword evidence="3" id="KW-1185">Reference proteome</keyword>
<dbReference type="PANTHER" id="PTHR33623:SF4">
    <property type="entry name" value="DUF4378 DOMAIN-CONTAINING PROTEIN"/>
    <property type="match status" value="1"/>
</dbReference>
<dbReference type="AlphaFoldDB" id="A0A6A6MIX2"/>
<feature type="compositionally biased region" description="Low complexity" evidence="1">
    <location>
        <begin position="186"/>
        <end position="208"/>
    </location>
</feature>
<dbReference type="Proteomes" id="UP000467840">
    <property type="component" value="Chromosome 15"/>
</dbReference>
<sequence>MASIISSSNKKPFLIGKKPLMLKDYLRDDLSSCSSNGFKSFPRRQCCTTVRFLLEVNLNTNTKHQRRQFFKRSRSSSTTISALQKASEAVINAVKLLSFPSSSSSSMKSSSPFLHNRSRKGGFLLPRSFSGKLFEKSFWMKADQKEREGSEKQRWRLFHEFLQERHEPFDHNINRNSTSRVTTAFNNSRLSSSSSRNSNSNSNSNSPSWTDSEFTGHSGNSESYNYINQNAAAEGLKGLPSEKIASKGVGVTGGQDSITVSVEKNTKEWPTEVVKEQFSPVSVLDCPYEDEEENSSASQRSLVRMEGAHQKFMAKIRRFESLAQVNPPNLENQMELAGLEDETLKSPVKVYSLSAHSNMFSDGKEEIRAHELLKLVKGPSNHRLISKADIVLLDFFREKIMENIPSVSMFEGYNKYLEKELEVAQHWINGHPQDMLLGWEVKDSRTVYVRDMERKRKWKIFDEEKQELVLELELEVFTSLVNEAILDLLLPS</sequence>
<evidence type="ECO:0008006" key="4">
    <source>
        <dbReference type="Google" id="ProtNLM"/>
    </source>
</evidence>